<accession>R9IDW9</accession>
<protein>
    <submittedName>
        <fullName evidence="1">Uncharacterized protein</fullName>
    </submittedName>
</protein>
<evidence type="ECO:0000313" key="2">
    <source>
        <dbReference type="Proteomes" id="UP000014200"/>
    </source>
</evidence>
<comment type="caution">
    <text evidence="1">The sequence shown here is derived from an EMBL/GenBank/DDBJ whole genome shotgun (WGS) entry which is preliminary data.</text>
</comment>
<sequence length="36" mass="3962">MCIITFFFHPVKTKGLKIAAQLQKGASGGVIEWKVN</sequence>
<reference evidence="1 2" key="1">
    <citation type="submission" date="2013-04" db="EMBL/GenBank/DDBJ databases">
        <title>The Genome Sequence of Bacteroides massiliensis dnLKV3.</title>
        <authorList>
            <consortium name="The Broad Institute Genomics Platform"/>
            <consortium name="The Broad Institute Genome Sequencing Center for Infectious Disease"/>
            <person name="Earl A."/>
            <person name="Xavier R."/>
            <person name="Kuhn K."/>
            <person name="Stappenbeck T."/>
            <person name="Walker B."/>
            <person name="Young S."/>
            <person name="Zeng Q."/>
            <person name="Gargeya S."/>
            <person name="Fitzgerald M."/>
            <person name="Haas B."/>
            <person name="Abouelleil A."/>
            <person name="Allen A.W."/>
            <person name="Alvarado L."/>
            <person name="Arachchi H.M."/>
            <person name="Berlin A.M."/>
            <person name="Chapman S.B."/>
            <person name="Gainer-Dewar J."/>
            <person name="Goldberg J."/>
            <person name="Griggs A."/>
            <person name="Gujja S."/>
            <person name="Hansen M."/>
            <person name="Howarth C."/>
            <person name="Imamovic A."/>
            <person name="Ireland A."/>
            <person name="Larimer J."/>
            <person name="McCowan C."/>
            <person name="Murphy C."/>
            <person name="Pearson M."/>
            <person name="Poon T.W."/>
            <person name="Priest M."/>
            <person name="Roberts A."/>
            <person name="Saif S."/>
            <person name="Shea T."/>
            <person name="Sisk P."/>
            <person name="Sykes S."/>
            <person name="Wortman J."/>
            <person name="Nusbaum C."/>
            <person name="Birren B."/>
        </authorList>
    </citation>
    <scope>NUCLEOTIDE SEQUENCE [LARGE SCALE GENOMIC DNA]</scope>
    <source>
        <strain evidence="2">dnLKV3</strain>
    </source>
</reference>
<dbReference type="AlphaFoldDB" id="R9IDW9"/>
<proteinExistence type="predicted"/>
<dbReference type="STRING" id="1235788.C802_00347"/>
<dbReference type="EMBL" id="ASSP01000003">
    <property type="protein sequence ID" value="EOS16668.1"/>
    <property type="molecule type" value="Genomic_DNA"/>
</dbReference>
<dbReference type="Proteomes" id="UP000014200">
    <property type="component" value="Unassembled WGS sequence"/>
</dbReference>
<evidence type="ECO:0000313" key="1">
    <source>
        <dbReference type="EMBL" id="EOS16668.1"/>
    </source>
</evidence>
<gene>
    <name evidence="1" type="ORF">C802_00347</name>
</gene>
<organism evidence="1 2">
    <name type="scientific">Phocaeicola sartorii</name>
    <dbReference type="NCBI Taxonomy" id="671267"/>
    <lineage>
        <taxon>Bacteria</taxon>
        <taxon>Pseudomonadati</taxon>
        <taxon>Bacteroidota</taxon>
        <taxon>Bacteroidia</taxon>
        <taxon>Bacteroidales</taxon>
        <taxon>Bacteroidaceae</taxon>
        <taxon>Phocaeicola</taxon>
    </lineage>
</organism>
<keyword evidence="2" id="KW-1185">Reference proteome</keyword>
<dbReference type="HOGENOM" id="CLU_3354542_0_0_10"/>
<name>R9IDW9_9BACT</name>